<reference evidence="3" key="1">
    <citation type="journal article" date="2018" name="PLoS ONE">
        <title>Chinook salmon (Oncorhynchus tshawytscha) genome and transcriptome.</title>
        <authorList>
            <person name="Christensen K.A."/>
            <person name="Leong J.S."/>
            <person name="Sakhrani D."/>
            <person name="Biagi C.A."/>
            <person name="Minkley D.R."/>
            <person name="Withler R.E."/>
            <person name="Rondeau E.B."/>
            <person name="Koop B.F."/>
            <person name="Devlin R.H."/>
        </authorList>
    </citation>
    <scope>NUCLEOTIDE SEQUENCE [LARGE SCALE GENOMIC DNA]</scope>
</reference>
<dbReference type="GeneTree" id="ENSGT00940000158602"/>
<evidence type="ECO:0000259" key="1">
    <source>
        <dbReference type="Pfam" id="PF23774"/>
    </source>
</evidence>
<evidence type="ECO:0000313" key="3">
    <source>
        <dbReference type="Proteomes" id="UP000694402"/>
    </source>
</evidence>
<reference evidence="2" key="3">
    <citation type="submission" date="2025-09" db="UniProtKB">
        <authorList>
            <consortium name="Ensembl"/>
        </authorList>
    </citation>
    <scope>IDENTIFICATION</scope>
</reference>
<accession>A0AAZ3RJM1</accession>
<dbReference type="AlphaFoldDB" id="A0AAZ3RJM1"/>
<protein>
    <recommendedName>
        <fullName evidence="1">Gem-associated protein 5 TPR domain-containing protein</fullName>
    </recommendedName>
</protein>
<dbReference type="InterPro" id="IPR056421">
    <property type="entry name" value="TPR_GEMI5"/>
</dbReference>
<dbReference type="Proteomes" id="UP000694402">
    <property type="component" value="Unassembled WGS sequence"/>
</dbReference>
<gene>
    <name evidence="2" type="primary">WDR17</name>
</gene>
<evidence type="ECO:0000313" key="2">
    <source>
        <dbReference type="Ensembl" id="ENSOTSP00005141571.1"/>
    </source>
</evidence>
<dbReference type="PANTHER" id="PTHR44464:SF1">
    <property type="entry name" value="WD REPEAT-CONTAINING PROTEIN 17"/>
    <property type="match status" value="1"/>
</dbReference>
<feature type="domain" description="Gem-associated protein 5 TPR" evidence="1">
    <location>
        <begin position="28"/>
        <end position="197"/>
    </location>
</feature>
<keyword evidence="3" id="KW-1185">Reference proteome</keyword>
<dbReference type="Pfam" id="PF23774">
    <property type="entry name" value="TPR_GEMI5"/>
    <property type="match status" value="1"/>
</dbReference>
<sequence>MSKFGGGIGAPSKEERLRDAAEIHLRLGQIQRYCELMVELGEWDKALSVAPGVSIKYWKKLMQRRADQLMQEENHDVIPYCIATGDVRKLVSFFTARGQLNEALLVAQGACEGNIHVPQTACNLCCSRLLHCACKELAEWYFQDGRAVLAACCHLAVDNTELAMASLIRGNELELAVCVGLVLGESANQATHYVLELLARKYMTAPTCFPSVGSRDLAADLLQMIPDNEVLLAKLCAFYPGSSSEIDQIHEKCGLPSLEECQGLAESAVSEGDIFNAVKYYLMSPEPEAALLVGIAHVKEQLSDSDWTVDSVHPILDLLGYIRTDRLILAKFTEARSELLILSGYIGALLAIRRQYSSIVPALYEYTSQLMKRREVSVPLQIEQLSVELEAWMACTQSLIKQFEVQSLTLKHTSVYLSRGPDEHARLLDRLQEEPLRGLEGHDYVTGSNLPSHSDVQVSCFTGLRIQGPVFFLEDGKSAISLNDALMWAKVNPFSPLGTGVRLNPF</sequence>
<dbReference type="Ensembl" id="ENSOTST00005131799.1">
    <property type="protein sequence ID" value="ENSOTSP00005141571.1"/>
    <property type="gene ID" value="ENSOTSG00005034019.2"/>
</dbReference>
<reference evidence="2" key="2">
    <citation type="submission" date="2025-08" db="UniProtKB">
        <authorList>
            <consortium name="Ensembl"/>
        </authorList>
    </citation>
    <scope>IDENTIFICATION</scope>
</reference>
<organism evidence="2 3">
    <name type="scientific">Oncorhynchus tshawytscha</name>
    <name type="common">Chinook salmon</name>
    <name type="synonym">Salmo tshawytscha</name>
    <dbReference type="NCBI Taxonomy" id="74940"/>
    <lineage>
        <taxon>Eukaryota</taxon>
        <taxon>Metazoa</taxon>
        <taxon>Chordata</taxon>
        <taxon>Craniata</taxon>
        <taxon>Vertebrata</taxon>
        <taxon>Euteleostomi</taxon>
        <taxon>Actinopterygii</taxon>
        <taxon>Neopterygii</taxon>
        <taxon>Teleostei</taxon>
        <taxon>Protacanthopterygii</taxon>
        <taxon>Salmoniformes</taxon>
        <taxon>Salmonidae</taxon>
        <taxon>Salmoninae</taxon>
        <taxon>Oncorhynchus</taxon>
    </lineage>
</organism>
<name>A0AAZ3RJM1_ONCTS</name>
<proteinExistence type="predicted"/>
<dbReference type="PANTHER" id="PTHR44464">
    <property type="entry name" value="WD REPEAT-CONTAINING PROTEIN 17"/>
    <property type="match status" value="1"/>
</dbReference>